<dbReference type="PATRIC" id="fig|796944.3.peg.220"/>
<evidence type="ECO:0000256" key="1">
    <source>
        <dbReference type="ARBA" id="ARBA00004168"/>
    </source>
</evidence>
<dbReference type="InterPro" id="IPR013783">
    <property type="entry name" value="Ig-like_fold"/>
</dbReference>
<dbReference type="Gene3D" id="2.60.40.10">
    <property type="entry name" value="Immunoglobulins"/>
    <property type="match status" value="1"/>
</dbReference>
<dbReference type="SUPFAM" id="SSF49478">
    <property type="entry name" value="Cna protein B-type domain"/>
    <property type="match status" value="3"/>
</dbReference>
<keyword evidence="2" id="KW-0134">Cell wall</keyword>
<dbReference type="InterPro" id="IPR008966">
    <property type="entry name" value="Adhesion_dom_sf"/>
</dbReference>
<keyword evidence="7" id="KW-1133">Transmembrane helix</keyword>
<evidence type="ECO:0000259" key="11">
    <source>
        <dbReference type="Pfam" id="PF17961"/>
    </source>
</evidence>
<evidence type="ECO:0000259" key="9">
    <source>
        <dbReference type="Pfam" id="PF05738"/>
    </source>
</evidence>
<feature type="domain" description="SDR-like Ig" evidence="11">
    <location>
        <begin position="101"/>
        <end position="193"/>
    </location>
</feature>
<feature type="region of interest" description="Disordered" evidence="6">
    <location>
        <begin position="45"/>
        <end position="67"/>
    </location>
</feature>
<keyword evidence="5" id="KW-0572">Peptidoglycan-anchor</keyword>
<reference evidence="12 13" key="1">
    <citation type="submission" date="2011-08" db="EMBL/GenBank/DDBJ databases">
        <title>The Genome Sequence of Oribacterium sp. ACB7.</title>
        <authorList>
            <consortium name="The Broad Institute Genome Sequencing Platform"/>
            <person name="Earl A."/>
            <person name="Ward D."/>
            <person name="Feldgarden M."/>
            <person name="Gevers D."/>
            <person name="Sizova M."/>
            <person name="Hazen A."/>
            <person name="Epstein S."/>
            <person name="Young S.K."/>
            <person name="Zeng Q."/>
            <person name="Gargeya S."/>
            <person name="Fitzgerald M."/>
            <person name="Haas B."/>
            <person name="Abouelleil A."/>
            <person name="Alvarado L."/>
            <person name="Arachchi H.M."/>
            <person name="Berlin A."/>
            <person name="Brown A."/>
            <person name="Chapman S.B."/>
            <person name="Chen Z."/>
            <person name="Dunbar C."/>
            <person name="Freedman E."/>
            <person name="Gearin G."/>
            <person name="Gellesch M."/>
            <person name="Goldberg J."/>
            <person name="Griggs A."/>
            <person name="Gujja S."/>
            <person name="Heiman D."/>
            <person name="Howarth C."/>
            <person name="Larson L."/>
            <person name="Lui A."/>
            <person name="MacDonald P.J.P."/>
            <person name="Montmayeur A."/>
            <person name="Murphy C."/>
            <person name="Neiman D."/>
            <person name="Pearson M."/>
            <person name="Priest M."/>
            <person name="Roberts A."/>
            <person name="Saif S."/>
            <person name="Shea T."/>
            <person name="Shenoy N."/>
            <person name="Sisk P."/>
            <person name="Stolte C."/>
            <person name="Sykes S."/>
            <person name="Wortman J."/>
            <person name="Nusbaum C."/>
            <person name="Birren B."/>
        </authorList>
    </citation>
    <scope>NUCLEOTIDE SEQUENCE [LARGE SCALE GENOMIC DNA]</scope>
    <source>
        <strain evidence="12 13">ACB7</strain>
    </source>
</reference>
<proteinExistence type="predicted"/>
<feature type="compositionally biased region" description="Pro residues" evidence="6">
    <location>
        <begin position="742"/>
        <end position="752"/>
    </location>
</feature>
<dbReference type="Pfam" id="PF17961">
    <property type="entry name" value="Big_8"/>
    <property type="match status" value="1"/>
</dbReference>
<evidence type="ECO:0008006" key="14">
    <source>
        <dbReference type="Google" id="ProtNLM"/>
    </source>
</evidence>
<evidence type="ECO:0000313" key="13">
    <source>
        <dbReference type="Proteomes" id="UP000003527"/>
    </source>
</evidence>
<accession>G9WRJ4</accession>
<dbReference type="CDD" id="cd00222">
    <property type="entry name" value="CollagenBindB"/>
    <property type="match status" value="2"/>
</dbReference>
<dbReference type="Pfam" id="PF17802">
    <property type="entry name" value="SpaA"/>
    <property type="match status" value="1"/>
</dbReference>
<feature type="compositionally biased region" description="Gly residues" evidence="6">
    <location>
        <begin position="732"/>
        <end position="741"/>
    </location>
</feature>
<keyword evidence="7" id="KW-0812">Transmembrane</keyword>
<dbReference type="GO" id="GO:0007155">
    <property type="term" value="P:cell adhesion"/>
    <property type="evidence" value="ECO:0007669"/>
    <property type="project" value="InterPro"/>
</dbReference>
<evidence type="ECO:0000313" key="12">
    <source>
        <dbReference type="EMBL" id="EHL13934.1"/>
    </source>
</evidence>
<protein>
    <recommendedName>
        <fullName evidence="14">Gram-positive cocci surface proteins LPxTG domain-containing protein</fullName>
    </recommendedName>
</protein>
<feature type="transmembrane region" description="Helical" evidence="7">
    <location>
        <begin position="820"/>
        <end position="840"/>
    </location>
</feature>
<dbReference type="InterPro" id="IPR041171">
    <property type="entry name" value="SDR_Ig"/>
</dbReference>
<organism evidence="12 13">
    <name type="scientific">Oribacterium asaccharolyticum ACB7</name>
    <dbReference type="NCBI Taxonomy" id="796944"/>
    <lineage>
        <taxon>Bacteria</taxon>
        <taxon>Bacillati</taxon>
        <taxon>Bacillota</taxon>
        <taxon>Clostridia</taxon>
        <taxon>Lachnospirales</taxon>
        <taxon>Lachnospiraceae</taxon>
        <taxon>Oribacterium</taxon>
    </lineage>
</organism>
<dbReference type="EMBL" id="AFZD01000004">
    <property type="protein sequence ID" value="EHL13934.1"/>
    <property type="molecule type" value="Genomic_DNA"/>
</dbReference>
<dbReference type="AlphaFoldDB" id="G9WRJ4"/>
<evidence type="ECO:0000259" key="10">
    <source>
        <dbReference type="Pfam" id="PF17802"/>
    </source>
</evidence>
<feature type="domain" description="CNA-B" evidence="9">
    <location>
        <begin position="637"/>
        <end position="710"/>
    </location>
</feature>
<feature type="signal peptide" evidence="8">
    <location>
        <begin position="1"/>
        <end position="26"/>
    </location>
</feature>
<dbReference type="Gene3D" id="2.60.40.1140">
    <property type="entry name" value="Collagen-binding surface protein Cna, B-type domain"/>
    <property type="match status" value="2"/>
</dbReference>
<feature type="domain" description="CNA-B" evidence="9">
    <location>
        <begin position="541"/>
        <end position="629"/>
    </location>
</feature>
<evidence type="ECO:0000256" key="6">
    <source>
        <dbReference type="SAM" id="MobiDB-lite"/>
    </source>
</evidence>
<keyword evidence="13" id="KW-1185">Reference proteome</keyword>
<dbReference type="HOGENOM" id="CLU_017815_0_0_9"/>
<keyword evidence="4 8" id="KW-0732">Signal</keyword>
<keyword evidence="7" id="KW-0472">Membrane</keyword>
<evidence type="ECO:0000256" key="8">
    <source>
        <dbReference type="SAM" id="SignalP"/>
    </source>
</evidence>
<dbReference type="RefSeq" id="WP_009537432.1">
    <property type="nucleotide sequence ID" value="NZ_JH414506.1"/>
</dbReference>
<evidence type="ECO:0000256" key="4">
    <source>
        <dbReference type="ARBA" id="ARBA00022729"/>
    </source>
</evidence>
<dbReference type="Proteomes" id="UP000003527">
    <property type="component" value="Unassembled WGS sequence"/>
</dbReference>
<sequence length="846" mass="91524">MRAKRQILSLLLVLLLVWQGFSFANAETGSTQGIVGSGTGTEASAASSSTISGTGTASSSTISGASSASKTGKAIENAIYDPEFLIGNDKDNPLKDGGGLGSYQFLQFKAKIKVQGLKIEEGDYISIQLPKQLKSTDTSFDISGTGGKILAKGTYNETTKEIRITFTKDAENYSGTDGGVSFRTKIDQKMVASTTSAPLKLEINGQTVINYNINYQIVTKENPKSFYKDRDFPLYKVVDKDGNTHYLIHYTMTLDMRNIEKVPGATSYENIVFTDTLQSDALSYFDVKNHFTDLNLNQADIDTYAPVLRKGIWRSGDWVKVPGKTSKIWKNAPDDSDANRGNGWSLRNRQNLEDFAPAVADSPNYSADGRSFTYSLGTLAPDDGYELSYYVEINEAFKNGDKFKNLATLTGEGIVPAEKLRDFVVSDAGGFLNGQNFNIQIKKVGDGGEALQGAKFTLVNPKTKYTKTIVTDENGIAKLENVLKADYVLTEVEAPEGYELDSTPRTISKTDFENSVANGSTVEVEAVNKKEEEQPKFRNLSVKKEWVLDPALATNKPEKVKVSVLKNGVKDENLTVELSAANDWKASFSNLPKQDANGKEIVYTVSEEEVAGFKAAISGSEKTGFTISNYNGSRVVIPVTKIWQGKGPHPDHLNVQLFANEEKVATYTLNKANAWQHSFDMPKLDANGKEIRYTVTEDSVAGYTATTQSNPATGYVNVFINKKNDVPPVKPGNGGGNGGGNPPKPSPNPSTPNEPGDPSGNGERPGEVLNANRPSISSPESNPEGSVLGAGRNNAPEAKGTVLGSGRGQTKTGDSANMPVYFALFALTGLGFCIVVLNNYRKEKKN</sequence>
<dbReference type="Pfam" id="PF05738">
    <property type="entry name" value="Cna_B"/>
    <property type="match status" value="2"/>
</dbReference>
<feature type="region of interest" description="Disordered" evidence="6">
    <location>
        <begin position="724"/>
        <end position="814"/>
    </location>
</feature>
<dbReference type="InterPro" id="IPR041033">
    <property type="entry name" value="SpaA_PFL_dom_1"/>
</dbReference>
<dbReference type="InterPro" id="IPR011252">
    <property type="entry name" value="Fibrogen-bd_dom1"/>
</dbReference>
<comment type="caution">
    <text evidence="12">The sequence shown here is derived from an EMBL/GenBank/DDBJ whole genome shotgun (WGS) entry which is preliminary data.</text>
</comment>
<evidence type="ECO:0000256" key="7">
    <source>
        <dbReference type="SAM" id="Phobius"/>
    </source>
</evidence>
<dbReference type="SUPFAM" id="SSF49401">
    <property type="entry name" value="Bacterial adhesins"/>
    <property type="match status" value="1"/>
</dbReference>
<keyword evidence="3" id="KW-0964">Secreted</keyword>
<comment type="subcellular location">
    <subcellularLocation>
        <location evidence="1">Secreted</location>
        <location evidence="1">Cell wall</location>
        <topology evidence="1">Peptidoglycan-anchor</topology>
    </subcellularLocation>
</comment>
<evidence type="ECO:0000256" key="2">
    <source>
        <dbReference type="ARBA" id="ARBA00022512"/>
    </source>
</evidence>
<gene>
    <name evidence="12" type="ORF">HMPREF9624_01710</name>
</gene>
<feature type="chain" id="PRO_5003527721" description="Gram-positive cocci surface proteins LPxTG domain-containing protein" evidence="8">
    <location>
        <begin position="27"/>
        <end position="846"/>
    </location>
</feature>
<name>G9WRJ4_9FIRM</name>
<feature type="compositionally biased region" description="Polar residues" evidence="6">
    <location>
        <begin position="772"/>
        <end position="784"/>
    </location>
</feature>
<evidence type="ECO:0000256" key="5">
    <source>
        <dbReference type="ARBA" id="ARBA00023088"/>
    </source>
</evidence>
<feature type="domain" description="SpaA-like prealbumin fold" evidence="10">
    <location>
        <begin position="438"/>
        <end position="508"/>
    </location>
</feature>
<dbReference type="Gene3D" id="2.60.40.1280">
    <property type="match status" value="1"/>
</dbReference>
<dbReference type="InterPro" id="IPR008454">
    <property type="entry name" value="Collagen-bd_Cna-like_B-typ_dom"/>
</dbReference>
<evidence type="ECO:0000256" key="3">
    <source>
        <dbReference type="ARBA" id="ARBA00022525"/>
    </source>
</evidence>